<evidence type="ECO:0000313" key="7">
    <source>
        <dbReference type="EMBL" id="MST34703.1"/>
    </source>
</evidence>
<keyword evidence="8" id="KW-1185">Reference proteome</keyword>
<dbReference type="Gene3D" id="3.10.290.10">
    <property type="entry name" value="RNA-binding S4 domain"/>
    <property type="match status" value="1"/>
</dbReference>
<name>A0ABW9R1Y5_9ACTN</name>
<dbReference type="EMBL" id="WJHE01001162">
    <property type="protein sequence ID" value="MST34703.1"/>
    <property type="molecule type" value="Genomic_DNA"/>
</dbReference>
<keyword evidence="3" id="KW-0238">DNA-binding</keyword>
<dbReference type="SMART" id="SM00363">
    <property type="entry name" value="S4"/>
    <property type="match status" value="1"/>
</dbReference>
<proteinExistence type="inferred from homology"/>
<dbReference type="InterPro" id="IPR025708">
    <property type="entry name" value="HSP15"/>
</dbReference>
<dbReference type="InterPro" id="IPR002942">
    <property type="entry name" value="S4_RNA-bd"/>
</dbReference>
<evidence type="ECO:0000256" key="5">
    <source>
        <dbReference type="SAM" id="MobiDB-lite"/>
    </source>
</evidence>
<dbReference type="SUPFAM" id="SSF55174">
    <property type="entry name" value="Alpha-L RNA-binding motif"/>
    <property type="match status" value="1"/>
</dbReference>
<dbReference type="Proteomes" id="UP000437736">
    <property type="component" value="Unassembled WGS sequence"/>
</dbReference>
<gene>
    <name evidence="7" type="ORF">GHK86_18480</name>
</gene>
<dbReference type="InterPro" id="IPR036986">
    <property type="entry name" value="S4_RNA-bd_sf"/>
</dbReference>
<protein>
    <submittedName>
        <fullName evidence="7">RNA-binding S4 domain-containing protein</fullName>
    </submittedName>
</protein>
<organism evidence="7 8">
    <name type="scientific">Acidiferrimicrobium australe</name>
    <dbReference type="NCBI Taxonomy" id="2664430"/>
    <lineage>
        <taxon>Bacteria</taxon>
        <taxon>Bacillati</taxon>
        <taxon>Actinomycetota</taxon>
        <taxon>Acidimicrobiia</taxon>
        <taxon>Acidimicrobiales</taxon>
        <taxon>Acidimicrobiaceae</taxon>
        <taxon>Acidiferrimicrobium</taxon>
    </lineage>
</organism>
<comment type="similarity">
    <text evidence="1">Belongs to the HSP15 family.</text>
</comment>
<dbReference type="CDD" id="cd00165">
    <property type="entry name" value="S4"/>
    <property type="match status" value="1"/>
</dbReference>
<evidence type="ECO:0000256" key="1">
    <source>
        <dbReference type="ARBA" id="ARBA00008396"/>
    </source>
</evidence>
<feature type="region of interest" description="Disordered" evidence="5">
    <location>
        <begin position="88"/>
        <end position="129"/>
    </location>
</feature>
<dbReference type="PIRSF" id="PIRSF016821">
    <property type="entry name" value="HSP15"/>
    <property type="match status" value="1"/>
</dbReference>
<evidence type="ECO:0000256" key="2">
    <source>
        <dbReference type="ARBA" id="ARBA00022884"/>
    </source>
</evidence>
<reference evidence="7 8" key="1">
    <citation type="submission" date="2019-11" db="EMBL/GenBank/DDBJ databases">
        <title>Acidiferrimicrobium australis gen. nov., sp. nov., an acidophilic and obligately heterotrophic, member of the Actinobacteria that catalyses dissimilatory oxido- reduction of iron isolated from metal-rich acidic water in Chile.</title>
        <authorList>
            <person name="Gonzalez D."/>
            <person name="Huber K."/>
            <person name="Hedrich S."/>
            <person name="Rojas-Villalobos C."/>
            <person name="Quatrini R."/>
            <person name="Dinamarca M.A."/>
            <person name="Schwarz A."/>
            <person name="Canales C."/>
            <person name="Nancucheo I."/>
        </authorList>
    </citation>
    <scope>NUCLEOTIDE SEQUENCE [LARGE SCALE GENOMIC DNA]</scope>
    <source>
        <strain evidence="7 8">USS-CCA1</strain>
    </source>
</reference>
<evidence type="ECO:0000256" key="4">
    <source>
        <dbReference type="PROSITE-ProRule" id="PRU00182"/>
    </source>
</evidence>
<sequence>MGGMVDGDETRVDRWLWAVRVYKTRGSATDACRAGHVRLRGRAVKPAQPLRPGDVVEVRVDGWERRLEVVRTIDKRVGAAVAAECLVDHSPPRPPRELVPPPLFVRVDAPGRPTKRDRRALDRFRERNG</sequence>
<evidence type="ECO:0000259" key="6">
    <source>
        <dbReference type="SMART" id="SM00363"/>
    </source>
</evidence>
<feature type="domain" description="RNA-binding S4" evidence="6">
    <location>
        <begin position="10"/>
        <end position="77"/>
    </location>
</feature>
<accession>A0ABW9R1Y5</accession>
<dbReference type="PROSITE" id="PS50889">
    <property type="entry name" value="S4"/>
    <property type="match status" value="1"/>
</dbReference>
<evidence type="ECO:0000256" key="3">
    <source>
        <dbReference type="ARBA" id="ARBA00023125"/>
    </source>
</evidence>
<feature type="compositionally biased region" description="Basic and acidic residues" evidence="5">
    <location>
        <begin position="119"/>
        <end position="129"/>
    </location>
</feature>
<comment type="caution">
    <text evidence="7">The sequence shown here is derived from an EMBL/GenBank/DDBJ whole genome shotgun (WGS) entry which is preliminary data.</text>
</comment>
<keyword evidence="2 4" id="KW-0694">RNA-binding</keyword>
<dbReference type="Pfam" id="PF01479">
    <property type="entry name" value="S4"/>
    <property type="match status" value="1"/>
</dbReference>
<evidence type="ECO:0000313" key="8">
    <source>
        <dbReference type="Proteomes" id="UP000437736"/>
    </source>
</evidence>